<feature type="region of interest" description="Disordered" evidence="6">
    <location>
        <begin position="351"/>
        <end position="394"/>
    </location>
</feature>
<keyword evidence="4 5" id="KW-0067">ATP-binding</keyword>
<keyword evidence="2 5" id="KW-0547">Nucleotide-binding</keyword>
<dbReference type="Pfam" id="PF00069">
    <property type="entry name" value="Pkinase"/>
    <property type="match status" value="1"/>
</dbReference>
<dbReference type="AlphaFoldDB" id="A0A9W6VLZ5"/>
<gene>
    <name evidence="9" type="ORF">Airi01_014570</name>
</gene>
<dbReference type="Proteomes" id="UP001165135">
    <property type="component" value="Unassembled WGS sequence"/>
</dbReference>
<evidence type="ECO:0000313" key="9">
    <source>
        <dbReference type="EMBL" id="GLY73190.1"/>
    </source>
</evidence>
<dbReference type="PANTHER" id="PTHR43289:SF34">
    <property type="entry name" value="SERINE_THREONINE-PROTEIN KINASE YBDM-RELATED"/>
    <property type="match status" value="1"/>
</dbReference>
<evidence type="ECO:0000313" key="10">
    <source>
        <dbReference type="Proteomes" id="UP001165135"/>
    </source>
</evidence>
<feature type="compositionally biased region" description="Low complexity" evidence="6">
    <location>
        <begin position="373"/>
        <end position="394"/>
    </location>
</feature>
<keyword evidence="7" id="KW-0812">Transmembrane</keyword>
<dbReference type="InterPro" id="IPR017441">
    <property type="entry name" value="Protein_kinase_ATP_BS"/>
</dbReference>
<dbReference type="RefSeq" id="WP_285618427.1">
    <property type="nucleotide sequence ID" value="NZ_BSTJ01000001.1"/>
</dbReference>
<evidence type="ECO:0000256" key="5">
    <source>
        <dbReference type="PROSITE-ProRule" id="PRU10141"/>
    </source>
</evidence>
<dbReference type="PROSITE" id="PS00108">
    <property type="entry name" value="PROTEIN_KINASE_ST"/>
    <property type="match status" value="1"/>
</dbReference>
<keyword evidence="1" id="KW-0808">Transferase</keyword>
<keyword evidence="3" id="KW-0418">Kinase</keyword>
<feature type="transmembrane region" description="Helical" evidence="7">
    <location>
        <begin position="328"/>
        <end position="349"/>
    </location>
</feature>
<dbReference type="Gene3D" id="2.60.40.10">
    <property type="entry name" value="Immunoglobulins"/>
    <property type="match status" value="1"/>
</dbReference>
<dbReference type="InterPro" id="IPR013783">
    <property type="entry name" value="Ig-like_fold"/>
</dbReference>
<evidence type="ECO:0000256" key="4">
    <source>
        <dbReference type="ARBA" id="ARBA00022840"/>
    </source>
</evidence>
<protein>
    <recommendedName>
        <fullName evidence="8">Protein kinase domain-containing protein</fullName>
    </recommendedName>
</protein>
<dbReference type="SUPFAM" id="SSF56112">
    <property type="entry name" value="Protein kinase-like (PK-like)"/>
    <property type="match status" value="1"/>
</dbReference>
<evidence type="ECO:0000256" key="3">
    <source>
        <dbReference type="ARBA" id="ARBA00022777"/>
    </source>
</evidence>
<accession>A0A9W6VLZ5</accession>
<dbReference type="InterPro" id="IPR000719">
    <property type="entry name" value="Prot_kinase_dom"/>
</dbReference>
<keyword evidence="7" id="KW-0472">Membrane</keyword>
<reference evidence="9" key="1">
    <citation type="submission" date="2023-03" db="EMBL/GenBank/DDBJ databases">
        <title>Actinoallomurus iriomotensis NBRC 103681.</title>
        <authorList>
            <person name="Ichikawa N."/>
            <person name="Sato H."/>
            <person name="Tonouchi N."/>
        </authorList>
    </citation>
    <scope>NUCLEOTIDE SEQUENCE</scope>
    <source>
        <strain evidence="9">NBRC 103681</strain>
    </source>
</reference>
<sequence length="494" mass="49910">MPDPMPDIAPLRPDDPARLGPYTLVGRLGHGGYGVVYLAEAAGAGRVAVKLLRTAMAEAGGERERFAREAAAVEQVARFCTAQVLDADIDGDRPYIVSEYVPGPSLYALVAERGPLAGGALDRLAIGTATALVAIHQAGVIHRDFKPPNVIMGPDGPRVIDFGVARIVDRAATLTGHTPGTPAYMAPEQVSGGEVTPAVDVFAWGATMVYAASGTPPFGRDSLAVLAHRIVHEPPELGALTGGLRELVAECLAKDPAGRPSASALLMRLLGHTTVPGGRPGETAIMTEGMSAAAVPPPGDVARAVASPPETQAVAADPGGRRRGWPPAVAAAIAAVAVAGAAVAAVIAFHAGDRPPRPGPTTTVYTSGPGHRVPPASGGSSPRSSSPPGRPVARPTLYVRAGDCDLGAADLTCTVTLRGEGAPVHWSATTGDPLTVAPASGSLNPGETATVTITLRPATPRAAGAATVTIAGAGRTQTVQVTWEGEPSTDPSSG</sequence>
<evidence type="ECO:0000256" key="7">
    <source>
        <dbReference type="SAM" id="Phobius"/>
    </source>
</evidence>
<feature type="binding site" evidence="5">
    <location>
        <position position="50"/>
    </location>
    <ligand>
        <name>ATP</name>
        <dbReference type="ChEBI" id="CHEBI:30616"/>
    </ligand>
</feature>
<evidence type="ECO:0000256" key="2">
    <source>
        <dbReference type="ARBA" id="ARBA00022741"/>
    </source>
</evidence>
<dbReference type="GO" id="GO:0005975">
    <property type="term" value="P:carbohydrate metabolic process"/>
    <property type="evidence" value="ECO:0007669"/>
    <property type="project" value="UniProtKB-ARBA"/>
</dbReference>
<dbReference type="Gene3D" id="1.10.510.10">
    <property type="entry name" value="Transferase(Phosphotransferase) domain 1"/>
    <property type="match status" value="1"/>
</dbReference>
<proteinExistence type="predicted"/>
<dbReference type="PANTHER" id="PTHR43289">
    <property type="entry name" value="MITOGEN-ACTIVATED PROTEIN KINASE KINASE KINASE 20-RELATED"/>
    <property type="match status" value="1"/>
</dbReference>
<feature type="domain" description="Protein kinase" evidence="8">
    <location>
        <begin position="22"/>
        <end position="275"/>
    </location>
</feature>
<dbReference type="GO" id="GO:0004674">
    <property type="term" value="F:protein serine/threonine kinase activity"/>
    <property type="evidence" value="ECO:0007669"/>
    <property type="project" value="TreeGrafter"/>
</dbReference>
<dbReference type="InterPro" id="IPR008271">
    <property type="entry name" value="Ser/Thr_kinase_AS"/>
</dbReference>
<dbReference type="PROSITE" id="PS50011">
    <property type="entry name" value="PROTEIN_KINASE_DOM"/>
    <property type="match status" value="1"/>
</dbReference>
<keyword evidence="7" id="KW-1133">Transmembrane helix</keyword>
<name>A0A9W6VLZ5_9ACTN</name>
<dbReference type="CDD" id="cd14014">
    <property type="entry name" value="STKc_PknB_like"/>
    <property type="match status" value="1"/>
</dbReference>
<dbReference type="EMBL" id="BSTJ01000001">
    <property type="protein sequence ID" value="GLY73190.1"/>
    <property type="molecule type" value="Genomic_DNA"/>
</dbReference>
<dbReference type="Gene3D" id="3.30.200.20">
    <property type="entry name" value="Phosphorylase Kinase, domain 1"/>
    <property type="match status" value="1"/>
</dbReference>
<evidence type="ECO:0000256" key="6">
    <source>
        <dbReference type="SAM" id="MobiDB-lite"/>
    </source>
</evidence>
<organism evidence="9 10">
    <name type="scientific">Actinoallomurus iriomotensis</name>
    <dbReference type="NCBI Taxonomy" id="478107"/>
    <lineage>
        <taxon>Bacteria</taxon>
        <taxon>Bacillati</taxon>
        <taxon>Actinomycetota</taxon>
        <taxon>Actinomycetes</taxon>
        <taxon>Streptosporangiales</taxon>
        <taxon>Thermomonosporaceae</taxon>
        <taxon>Actinoallomurus</taxon>
    </lineage>
</organism>
<evidence type="ECO:0000259" key="8">
    <source>
        <dbReference type="PROSITE" id="PS50011"/>
    </source>
</evidence>
<evidence type="ECO:0000256" key="1">
    <source>
        <dbReference type="ARBA" id="ARBA00022679"/>
    </source>
</evidence>
<comment type="caution">
    <text evidence="9">The sequence shown here is derived from an EMBL/GenBank/DDBJ whole genome shotgun (WGS) entry which is preliminary data.</text>
</comment>
<dbReference type="PROSITE" id="PS00107">
    <property type="entry name" value="PROTEIN_KINASE_ATP"/>
    <property type="match status" value="1"/>
</dbReference>
<dbReference type="InterPro" id="IPR011009">
    <property type="entry name" value="Kinase-like_dom_sf"/>
</dbReference>
<dbReference type="GO" id="GO:0005524">
    <property type="term" value="F:ATP binding"/>
    <property type="evidence" value="ECO:0007669"/>
    <property type="project" value="UniProtKB-UniRule"/>
</dbReference>